<dbReference type="InterPro" id="IPR036250">
    <property type="entry name" value="AcylCo_DH-like_C"/>
</dbReference>
<comment type="caution">
    <text evidence="3">The sequence shown here is derived from an EMBL/GenBank/DDBJ whole genome shotgun (WGS) entry which is preliminary data.</text>
</comment>
<dbReference type="InterPro" id="IPR009100">
    <property type="entry name" value="AcylCoA_DH/oxidase_NM_dom_sf"/>
</dbReference>
<dbReference type="GO" id="GO:0050660">
    <property type="term" value="F:flavin adenine dinucleotide binding"/>
    <property type="evidence" value="ECO:0007669"/>
    <property type="project" value="InterPro"/>
</dbReference>
<evidence type="ECO:0000259" key="2">
    <source>
        <dbReference type="Pfam" id="PF08028"/>
    </source>
</evidence>
<accession>A0A562E7H7</accession>
<evidence type="ECO:0000256" key="1">
    <source>
        <dbReference type="ARBA" id="ARBA00023002"/>
    </source>
</evidence>
<dbReference type="PIRSF" id="PIRSF016578">
    <property type="entry name" value="HsaA"/>
    <property type="match status" value="1"/>
</dbReference>
<dbReference type="Gene3D" id="1.10.540.10">
    <property type="entry name" value="Acyl-CoA dehydrogenase/oxidase, N-terminal domain"/>
    <property type="match status" value="1"/>
</dbReference>
<keyword evidence="1" id="KW-0560">Oxidoreductase</keyword>
<dbReference type="Proteomes" id="UP000317573">
    <property type="component" value="Unassembled WGS sequence"/>
</dbReference>
<dbReference type="Pfam" id="PF08028">
    <property type="entry name" value="Acyl-CoA_dh_2"/>
    <property type="match status" value="1"/>
</dbReference>
<dbReference type="RefSeq" id="WP_016694253.1">
    <property type="nucleotide sequence ID" value="NZ_VLJT01000015.1"/>
</dbReference>
<evidence type="ECO:0000313" key="4">
    <source>
        <dbReference type="Proteomes" id="UP000317573"/>
    </source>
</evidence>
<dbReference type="Gene3D" id="1.20.140.10">
    <property type="entry name" value="Butyryl-CoA Dehydrogenase, subunit A, domain 3"/>
    <property type="match status" value="1"/>
</dbReference>
<dbReference type="InterPro" id="IPR013107">
    <property type="entry name" value="Acyl-CoA_DH_C"/>
</dbReference>
<reference evidence="3 4" key="1">
    <citation type="submission" date="2019-07" db="EMBL/GenBank/DDBJ databases">
        <title>Genome sequencing of lignin-degrading bacterial isolates.</title>
        <authorList>
            <person name="Gladden J."/>
        </authorList>
    </citation>
    <scope>NUCLEOTIDE SEQUENCE [LARGE SCALE GENOMIC DNA]</scope>
    <source>
        <strain evidence="3 4">J45</strain>
    </source>
</reference>
<protein>
    <submittedName>
        <fullName evidence="3">Alkylation response protein AidB-like acyl-CoA dehydrogenase</fullName>
    </submittedName>
</protein>
<organism evidence="3 4">
    <name type="scientific">Rhodococcus rhodochrous J45</name>
    <dbReference type="NCBI Taxonomy" id="935266"/>
    <lineage>
        <taxon>Bacteria</taxon>
        <taxon>Bacillati</taxon>
        <taxon>Actinomycetota</taxon>
        <taxon>Actinomycetes</taxon>
        <taxon>Mycobacteriales</taxon>
        <taxon>Nocardiaceae</taxon>
        <taxon>Rhodococcus</taxon>
    </lineage>
</organism>
<dbReference type="InterPro" id="IPR050741">
    <property type="entry name" value="Acyl-CoA_dehydrogenase"/>
</dbReference>
<dbReference type="EMBL" id="VLJT01000015">
    <property type="protein sequence ID" value="TWH17741.1"/>
    <property type="molecule type" value="Genomic_DNA"/>
</dbReference>
<dbReference type="InterPro" id="IPR037069">
    <property type="entry name" value="AcylCoA_DH/ox_N_sf"/>
</dbReference>
<dbReference type="GO" id="GO:0016712">
    <property type="term" value="F:oxidoreductase activity, acting on paired donors, with incorporation or reduction of molecular oxygen, reduced flavin or flavoprotein as one donor, and incorporation of one atom of oxygen"/>
    <property type="evidence" value="ECO:0007669"/>
    <property type="project" value="TreeGrafter"/>
</dbReference>
<dbReference type="SUPFAM" id="SSF47203">
    <property type="entry name" value="Acyl-CoA dehydrogenase C-terminal domain-like"/>
    <property type="match status" value="1"/>
</dbReference>
<dbReference type="Gene3D" id="2.40.110.10">
    <property type="entry name" value="Butyryl-CoA Dehydrogenase, subunit A, domain 2"/>
    <property type="match status" value="1"/>
</dbReference>
<dbReference type="GO" id="GO:0005737">
    <property type="term" value="C:cytoplasm"/>
    <property type="evidence" value="ECO:0007669"/>
    <property type="project" value="TreeGrafter"/>
</dbReference>
<sequence length="390" mass="42552">MSELVQRVEELADFFESQAEESDKIGHLTEPTHKTLREVGIVRALQPKDFGGSELHPREFFEAVLAVGSRYASAGWVSSVVGVHSFELAQGTRQVQEEIWGEDPDTWVASPYAPIGRARRTEGGWIFSGRWPFSSGTDLCDWVVLGGMLTDDDGNVRPDGLRHFIIPRKDYTILHDSWDVVGLKGTGSKDVVIDGAFVPDHRIIDPEDLGSGAAARQAGRGDVALYRMPFHSMFSGAITAGTLAAAEGALAHWINYTRTRVSARGVTAATDPRQLHALGEAASDLQASRMQFLADIDRLYEVAQSGKPIDIALRAEVRRNQARVSRRAGAAVDKLVSHAGGSAMRMDNPIQRFWRDMHIALGHGANVAEPIYEAAGTVTFGGEPPKNVRM</sequence>
<dbReference type="GO" id="GO:0033539">
    <property type="term" value="P:fatty acid beta-oxidation using acyl-CoA dehydrogenase"/>
    <property type="evidence" value="ECO:0007669"/>
    <property type="project" value="TreeGrafter"/>
</dbReference>
<feature type="domain" description="Acyl-CoA dehydrogenase C-terminal" evidence="2">
    <location>
        <begin position="240"/>
        <end position="364"/>
    </location>
</feature>
<proteinExistence type="predicted"/>
<name>A0A562E7H7_RHORH</name>
<dbReference type="InterPro" id="IPR046373">
    <property type="entry name" value="Acyl-CoA_Oxase/DH_mid-dom_sf"/>
</dbReference>
<dbReference type="PANTHER" id="PTHR48083:SF19">
    <property type="entry name" value="FLAVIN-DEPENDENT MONOOXYGENASE, OXYGENASE SUBUNIT HSAA"/>
    <property type="match status" value="1"/>
</dbReference>
<dbReference type="PANTHER" id="PTHR48083">
    <property type="entry name" value="MEDIUM-CHAIN SPECIFIC ACYL-COA DEHYDROGENASE, MITOCHONDRIAL-RELATED"/>
    <property type="match status" value="1"/>
</dbReference>
<evidence type="ECO:0000313" key="3">
    <source>
        <dbReference type="EMBL" id="TWH17741.1"/>
    </source>
</evidence>
<dbReference type="AlphaFoldDB" id="A0A562E7H7"/>
<gene>
    <name evidence="3" type="ORF">L618_001800000320</name>
</gene>
<dbReference type="SUPFAM" id="SSF56645">
    <property type="entry name" value="Acyl-CoA dehydrogenase NM domain-like"/>
    <property type="match status" value="1"/>
</dbReference>
<dbReference type="GO" id="GO:0003995">
    <property type="term" value="F:acyl-CoA dehydrogenase activity"/>
    <property type="evidence" value="ECO:0007669"/>
    <property type="project" value="TreeGrafter"/>
</dbReference>